<feature type="transmembrane region" description="Helical" evidence="5">
    <location>
        <begin position="163"/>
        <end position="184"/>
    </location>
</feature>
<keyword evidence="2 5" id="KW-0812">Transmembrane</keyword>
<protein>
    <recommendedName>
        <fullName evidence="6">Amino acid transporter transmembrane domain-containing protein</fullName>
    </recommendedName>
</protein>
<keyword evidence="3 5" id="KW-1133">Transmembrane helix</keyword>
<dbReference type="InterPro" id="IPR013057">
    <property type="entry name" value="AA_transpt_TM"/>
</dbReference>
<dbReference type="EnsemblProtists" id="EOD41723">
    <property type="protein sequence ID" value="EOD41723"/>
    <property type="gene ID" value="EMIHUDRAFT_194198"/>
</dbReference>
<accession>A0A0D3L138</accession>
<comment type="subcellular location">
    <subcellularLocation>
        <location evidence="1">Membrane</location>
        <topology evidence="1">Multi-pass membrane protein</topology>
    </subcellularLocation>
</comment>
<dbReference type="RefSeq" id="XP_005794152.1">
    <property type="nucleotide sequence ID" value="XM_005794095.1"/>
</dbReference>
<keyword evidence="4 5" id="KW-0472">Membrane</keyword>
<feature type="transmembrane region" description="Helical" evidence="5">
    <location>
        <begin position="48"/>
        <end position="73"/>
    </location>
</feature>
<sequence length="420" mass="44825">MGYDRALLGEFTPPAGSVTALSSSATLFKAVVGTGIFALPPAIREVGWLAGSVMVLLIAGLSAYTMSLVVSCVQELRRRGHKGVGAGGAIEFTDLTAFVFPGLNRPILFVCLIANYGAILGFFDFAVANLLTLTPFLSRWQLILAIVAFELPLSLLRSTSHPVFKLAMTFGNLAVAAACASVVYSGAMSTEPRPLSTLPAYDSSGLGLAFGVCIFMFAAHMECVSIEQDMRTRRNFHTMLLWTFVVIVVLHLAFGIFIYSCFGEAVGREWKDGHWVDATILQNVGENSAVKLAMSANLLLMTPMTLLPVSKAIEDAFGVHQSYRPVAYSRCTRLGLIASLGLLAAVLSSFEGVCALVGCLTGLSCFTVPAACYLHIFSHRLGSLRRVWFVGLVLFGLVGTAFSAVQVVVGMVAAQSQPAQ</sequence>
<dbReference type="STRING" id="2903.R1E266"/>
<proteinExistence type="predicted"/>
<evidence type="ECO:0000313" key="7">
    <source>
        <dbReference type="EnsemblProtists" id="EOD41723"/>
    </source>
</evidence>
<keyword evidence="8" id="KW-1185">Reference proteome</keyword>
<reference evidence="7" key="2">
    <citation type="submission" date="2024-10" db="UniProtKB">
        <authorList>
            <consortium name="EnsemblProtists"/>
        </authorList>
    </citation>
    <scope>IDENTIFICATION</scope>
</reference>
<dbReference type="HOGENOM" id="CLU_033957_0_0_1"/>
<feature type="transmembrane region" description="Helical" evidence="5">
    <location>
        <begin position="355"/>
        <end position="376"/>
    </location>
</feature>
<organism evidence="7 8">
    <name type="scientific">Emiliania huxleyi (strain CCMP1516)</name>
    <dbReference type="NCBI Taxonomy" id="280463"/>
    <lineage>
        <taxon>Eukaryota</taxon>
        <taxon>Haptista</taxon>
        <taxon>Haptophyta</taxon>
        <taxon>Prymnesiophyceae</taxon>
        <taxon>Isochrysidales</taxon>
        <taxon>Noelaerhabdaceae</taxon>
        <taxon>Emiliania</taxon>
    </lineage>
</organism>
<dbReference type="Proteomes" id="UP000013827">
    <property type="component" value="Unassembled WGS sequence"/>
</dbReference>
<feature type="transmembrane region" description="Helical" evidence="5">
    <location>
        <begin position="137"/>
        <end position="156"/>
    </location>
</feature>
<evidence type="ECO:0000256" key="4">
    <source>
        <dbReference type="ARBA" id="ARBA00023136"/>
    </source>
</evidence>
<dbReference type="Pfam" id="PF01490">
    <property type="entry name" value="Aa_trans"/>
    <property type="match status" value="1"/>
</dbReference>
<evidence type="ECO:0000313" key="8">
    <source>
        <dbReference type="Proteomes" id="UP000013827"/>
    </source>
</evidence>
<dbReference type="PaxDb" id="2903-EOD41723"/>
<dbReference type="PANTHER" id="PTHR22950">
    <property type="entry name" value="AMINO ACID TRANSPORTER"/>
    <property type="match status" value="1"/>
</dbReference>
<reference evidence="8" key="1">
    <citation type="journal article" date="2013" name="Nature">
        <title>Pan genome of the phytoplankton Emiliania underpins its global distribution.</title>
        <authorList>
            <person name="Read B.A."/>
            <person name="Kegel J."/>
            <person name="Klute M.J."/>
            <person name="Kuo A."/>
            <person name="Lefebvre S.C."/>
            <person name="Maumus F."/>
            <person name="Mayer C."/>
            <person name="Miller J."/>
            <person name="Monier A."/>
            <person name="Salamov A."/>
            <person name="Young J."/>
            <person name="Aguilar M."/>
            <person name="Claverie J.M."/>
            <person name="Frickenhaus S."/>
            <person name="Gonzalez K."/>
            <person name="Herman E.K."/>
            <person name="Lin Y.C."/>
            <person name="Napier J."/>
            <person name="Ogata H."/>
            <person name="Sarno A.F."/>
            <person name="Shmutz J."/>
            <person name="Schroeder D."/>
            <person name="de Vargas C."/>
            <person name="Verret F."/>
            <person name="von Dassow P."/>
            <person name="Valentin K."/>
            <person name="Van de Peer Y."/>
            <person name="Wheeler G."/>
            <person name="Dacks J.B."/>
            <person name="Delwiche C.F."/>
            <person name="Dyhrman S.T."/>
            <person name="Glockner G."/>
            <person name="John U."/>
            <person name="Richards T."/>
            <person name="Worden A.Z."/>
            <person name="Zhang X."/>
            <person name="Grigoriev I.V."/>
            <person name="Allen A.E."/>
            <person name="Bidle K."/>
            <person name="Borodovsky M."/>
            <person name="Bowler C."/>
            <person name="Brownlee C."/>
            <person name="Cock J.M."/>
            <person name="Elias M."/>
            <person name="Gladyshev V.N."/>
            <person name="Groth M."/>
            <person name="Guda C."/>
            <person name="Hadaegh A."/>
            <person name="Iglesias-Rodriguez M.D."/>
            <person name="Jenkins J."/>
            <person name="Jones B.M."/>
            <person name="Lawson T."/>
            <person name="Leese F."/>
            <person name="Lindquist E."/>
            <person name="Lobanov A."/>
            <person name="Lomsadze A."/>
            <person name="Malik S.B."/>
            <person name="Marsh M.E."/>
            <person name="Mackinder L."/>
            <person name="Mock T."/>
            <person name="Mueller-Roeber B."/>
            <person name="Pagarete A."/>
            <person name="Parker M."/>
            <person name="Probert I."/>
            <person name="Quesneville H."/>
            <person name="Raines C."/>
            <person name="Rensing S.A."/>
            <person name="Riano-Pachon D.M."/>
            <person name="Richier S."/>
            <person name="Rokitta S."/>
            <person name="Shiraiwa Y."/>
            <person name="Soanes D.M."/>
            <person name="van der Giezen M."/>
            <person name="Wahlund T.M."/>
            <person name="Williams B."/>
            <person name="Wilson W."/>
            <person name="Wolfe G."/>
            <person name="Wurch L.L."/>
        </authorList>
    </citation>
    <scope>NUCLEOTIDE SEQUENCE</scope>
</reference>
<dbReference type="AlphaFoldDB" id="A0A0D3L138"/>
<dbReference type="KEGG" id="ehx:EMIHUDRAFT_194198"/>
<evidence type="ECO:0000256" key="3">
    <source>
        <dbReference type="ARBA" id="ARBA00022989"/>
    </source>
</evidence>
<feature type="transmembrane region" description="Helical" evidence="5">
    <location>
        <begin position="204"/>
        <end position="224"/>
    </location>
</feature>
<evidence type="ECO:0000256" key="1">
    <source>
        <dbReference type="ARBA" id="ARBA00004141"/>
    </source>
</evidence>
<dbReference type="GO" id="GO:0005774">
    <property type="term" value="C:vacuolar membrane"/>
    <property type="evidence" value="ECO:0007669"/>
    <property type="project" value="TreeGrafter"/>
</dbReference>
<name>A0A0D3L138_EMIH1</name>
<feature type="transmembrane region" description="Helical" evidence="5">
    <location>
        <begin position="331"/>
        <end position="349"/>
    </location>
</feature>
<dbReference type="GeneID" id="17286993"/>
<dbReference type="PANTHER" id="PTHR22950:SF349">
    <property type="entry name" value="AMINO ACID TRANSPORTER TRANSMEMBRANE DOMAIN-CONTAINING PROTEIN"/>
    <property type="match status" value="1"/>
</dbReference>
<evidence type="ECO:0000259" key="6">
    <source>
        <dbReference type="Pfam" id="PF01490"/>
    </source>
</evidence>
<feature type="domain" description="Amino acid transporter transmembrane" evidence="6">
    <location>
        <begin position="18"/>
        <end position="407"/>
    </location>
</feature>
<dbReference type="GO" id="GO:0015179">
    <property type="term" value="F:L-amino acid transmembrane transporter activity"/>
    <property type="evidence" value="ECO:0007669"/>
    <property type="project" value="TreeGrafter"/>
</dbReference>
<dbReference type="eggNOG" id="KOG1304">
    <property type="taxonomic scope" value="Eukaryota"/>
</dbReference>
<feature type="transmembrane region" description="Helical" evidence="5">
    <location>
        <begin position="236"/>
        <end position="259"/>
    </location>
</feature>
<feature type="transmembrane region" description="Helical" evidence="5">
    <location>
        <begin position="107"/>
        <end position="131"/>
    </location>
</feature>
<feature type="transmembrane region" description="Helical" evidence="5">
    <location>
        <begin position="388"/>
        <end position="414"/>
    </location>
</feature>
<evidence type="ECO:0000256" key="5">
    <source>
        <dbReference type="SAM" id="Phobius"/>
    </source>
</evidence>
<evidence type="ECO:0000256" key="2">
    <source>
        <dbReference type="ARBA" id="ARBA00022692"/>
    </source>
</evidence>